<feature type="transmembrane region" description="Helical" evidence="9">
    <location>
        <begin position="84"/>
        <end position="105"/>
    </location>
</feature>
<dbReference type="GO" id="GO:0015254">
    <property type="term" value="F:glycerol channel activity"/>
    <property type="evidence" value="ECO:0007669"/>
    <property type="project" value="TreeGrafter"/>
</dbReference>
<evidence type="ECO:0000313" key="10">
    <source>
        <dbReference type="EMBL" id="KNE57187.1"/>
    </source>
</evidence>
<evidence type="ECO:0000256" key="4">
    <source>
        <dbReference type="ARBA" id="ARBA00022692"/>
    </source>
</evidence>
<evidence type="ECO:0000256" key="3">
    <source>
        <dbReference type="ARBA" id="ARBA00022448"/>
    </source>
</evidence>
<dbReference type="PROSITE" id="PS00221">
    <property type="entry name" value="MIP"/>
    <property type="match status" value="1"/>
</dbReference>
<reference evidence="11" key="2">
    <citation type="submission" date="2009-11" db="EMBL/GenBank/DDBJ databases">
        <title>The Genome Sequence of Allomyces macrogynus strain ATCC 38327.</title>
        <authorList>
            <consortium name="The Broad Institute Genome Sequencing Platform"/>
            <person name="Russ C."/>
            <person name="Cuomo C."/>
            <person name="Shea T."/>
            <person name="Young S.K."/>
            <person name="Zeng Q."/>
            <person name="Koehrsen M."/>
            <person name="Haas B."/>
            <person name="Borodovsky M."/>
            <person name="Guigo R."/>
            <person name="Alvarado L."/>
            <person name="Berlin A."/>
            <person name="Borenstein D."/>
            <person name="Chen Z."/>
            <person name="Engels R."/>
            <person name="Freedman E."/>
            <person name="Gellesch M."/>
            <person name="Goldberg J."/>
            <person name="Griggs A."/>
            <person name="Gujja S."/>
            <person name="Heiman D."/>
            <person name="Hepburn T."/>
            <person name="Howarth C."/>
            <person name="Jen D."/>
            <person name="Larson L."/>
            <person name="Lewis B."/>
            <person name="Mehta T."/>
            <person name="Park D."/>
            <person name="Pearson M."/>
            <person name="Roberts A."/>
            <person name="Saif S."/>
            <person name="Shenoy N."/>
            <person name="Sisk P."/>
            <person name="Stolte C."/>
            <person name="Sykes S."/>
            <person name="Walk T."/>
            <person name="White J."/>
            <person name="Yandava C."/>
            <person name="Burger G."/>
            <person name="Gray M.W."/>
            <person name="Holland P.W.H."/>
            <person name="King N."/>
            <person name="Lang F.B.F."/>
            <person name="Roger A.J."/>
            <person name="Ruiz-Trillo I."/>
            <person name="Lander E."/>
            <person name="Nusbaum C."/>
        </authorList>
    </citation>
    <scope>NUCLEOTIDE SEQUENCE [LARGE SCALE GENOMIC DNA]</scope>
    <source>
        <strain evidence="11">ATCC 38327</strain>
    </source>
</reference>
<dbReference type="InterPro" id="IPR000425">
    <property type="entry name" value="MIP"/>
</dbReference>
<dbReference type="PRINTS" id="PR00783">
    <property type="entry name" value="MINTRINSICP"/>
</dbReference>
<dbReference type="EMBL" id="GG745331">
    <property type="protein sequence ID" value="KNE57187.1"/>
    <property type="molecule type" value="Genomic_DNA"/>
</dbReference>
<feature type="transmembrane region" description="Helical" evidence="9">
    <location>
        <begin position="276"/>
        <end position="296"/>
    </location>
</feature>
<dbReference type="PRINTS" id="PR02019">
    <property type="entry name" value="AQUAPORIN7"/>
</dbReference>
<name>A0A0L0S3R3_ALLM3</name>
<dbReference type="VEuPathDB" id="FungiDB:AMAG_02931"/>
<feature type="transmembrane region" description="Helical" evidence="9">
    <location>
        <begin position="216"/>
        <end position="239"/>
    </location>
</feature>
<keyword evidence="4 7" id="KW-0812">Transmembrane</keyword>
<dbReference type="CDD" id="cd00333">
    <property type="entry name" value="MIP"/>
    <property type="match status" value="1"/>
</dbReference>
<dbReference type="AlphaFoldDB" id="A0A0L0S3R3"/>
<dbReference type="OrthoDB" id="3222at2759"/>
<sequence>MSDTNHQTNYTATVDLDEASPPLVLQTLYPSVPHAPWWQRAHIALREYLAEILGTFMLVAVGEGAVAQTVLSKGEHGDALSVRFGFAAGITLGVLLAGDISGGHLNPAVTIAMAVHRGFPWTKVPGYLIAQGIGAFLGAAIIFACYIRGIDHVDGGHRTVPSWTRPPNAYPTATAGIFATYPAQYMTTGTGFLVEMMGTTVFVLGVFAATEPRNGAMAGLNKAVAVGISIFAVGVALGGETSFAINPTRDFAPRIFLLMVGYGSEVFSAFNDYWWVPMIAPPVGGVLAGIIMRMFCCWPKSAEEYGRVNTHLFEDDLVEERGKRVTETNGKVRRTSGTRSAAELDPQMRRREISAETAATYLN</sequence>
<keyword evidence="11" id="KW-1185">Reference proteome</keyword>
<reference evidence="10 11" key="1">
    <citation type="submission" date="2009-11" db="EMBL/GenBank/DDBJ databases">
        <title>Annotation of Allomyces macrogynus ATCC 38327.</title>
        <authorList>
            <consortium name="The Broad Institute Genome Sequencing Platform"/>
            <person name="Russ C."/>
            <person name="Cuomo C."/>
            <person name="Burger G."/>
            <person name="Gray M.W."/>
            <person name="Holland P.W.H."/>
            <person name="King N."/>
            <person name="Lang F.B.F."/>
            <person name="Roger A.J."/>
            <person name="Ruiz-Trillo I."/>
            <person name="Young S.K."/>
            <person name="Zeng Q."/>
            <person name="Gargeya S."/>
            <person name="Fitzgerald M."/>
            <person name="Haas B."/>
            <person name="Abouelleil A."/>
            <person name="Alvarado L."/>
            <person name="Arachchi H.M."/>
            <person name="Berlin A."/>
            <person name="Chapman S.B."/>
            <person name="Gearin G."/>
            <person name="Goldberg J."/>
            <person name="Griggs A."/>
            <person name="Gujja S."/>
            <person name="Hansen M."/>
            <person name="Heiman D."/>
            <person name="Howarth C."/>
            <person name="Larimer J."/>
            <person name="Lui A."/>
            <person name="MacDonald P.J.P."/>
            <person name="McCowen C."/>
            <person name="Montmayeur A."/>
            <person name="Murphy C."/>
            <person name="Neiman D."/>
            <person name="Pearson M."/>
            <person name="Priest M."/>
            <person name="Roberts A."/>
            <person name="Saif S."/>
            <person name="Shea T."/>
            <person name="Sisk P."/>
            <person name="Stolte C."/>
            <person name="Sykes S."/>
            <person name="Wortman J."/>
            <person name="Nusbaum C."/>
            <person name="Birren B."/>
        </authorList>
    </citation>
    <scope>NUCLEOTIDE SEQUENCE [LARGE SCALE GENOMIC DNA]</scope>
    <source>
        <strain evidence="10 11">ATCC 38327</strain>
    </source>
</reference>
<dbReference type="InterPro" id="IPR022357">
    <property type="entry name" value="MIP_CS"/>
</dbReference>
<protein>
    <submittedName>
        <fullName evidence="10">MIP family channel protein</fullName>
    </submittedName>
</protein>
<evidence type="ECO:0000256" key="9">
    <source>
        <dbReference type="SAM" id="Phobius"/>
    </source>
</evidence>
<evidence type="ECO:0000256" key="2">
    <source>
        <dbReference type="ARBA" id="ARBA00006175"/>
    </source>
</evidence>
<evidence type="ECO:0000256" key="5">
    <source>
        <dbReference type="ARBA" id="ARBA00022989"/>
    </source>
</evidence>
<proteinExistence type="inferred from homology"/>
<feature type="transmembrane region" description="Helical" evidence="9">
    <location>
        <begin position="192"/>
        <end position="210"/>
    </location>
</feature>
<keyword evidence="3 7" id="KW-0813">Transport</keyword>
<dbReference type="NCBIfam" id="TIGR00861">
    <property type="entry name" value="MIP"/>
    <property type="match status" value="1"/>
</dbReference>
<keyword evidence="6 9" id="KW-0472">Membrane</keyword>
<comment type="subcellular location">
    <subcellularLocation>
        <location evidence="1">Membrane</location>
        <topology evidence="1">Multi-pass membrane protein</topology>
    </subcellularLocation>
</comment>
<dbReference type="PANTHER" id="PTHR43829">
    <property type="entry name" value="AQUAPORIN OR AQUAGLYCEROPORIN RELATED"/>
    <property type="match status" value="1"/>
</dbReference>
<feature type="transmembrane region" description="Helical" evidence="9">
    <location>
        <begin position="52"/>
        <end position="72"/>
    </location>
</feature>
<dbReference type="STRING" id="578462.A0A0L0S3R3"/>
<dbReference type="Pfam" id="PF00230">
    <property type="entry name" value="MIP"/>
    <property type="match status" value="1"/>
</dbReference>
<evidence type="ECO:0000313" key="11">
    <source>
        <dbReference type="Proteomes" id="UP000054350"/>
    </source>
</evidence>
<dbReference type="eggNOG" id="KOG0224">
    <property type="taxonomic scope" value="Eukaryota"/>
</dbReference>
<dbReference type="GO" id="GO:0015250">
    <property type="term" value="F:water channel activity"/>
    <property type="evidence" value="ECO:0007669"/>
    <property type="project" value="TreeGrafter"/>
</dbReference>
<feature type="region of interest" description="Disordered" evidence="8">
    <location>
        <begin position="324"/>
        <end position="344"/>
    </location>
</feature>
<dbReference type="SUPFAM" id="SSF81338">
    <property type="entry name" value="Aquaporin-like"/>
    <property type="match status" value="1"/>
</dbReference>
<keyword evidence="5 9" id="KW-1133">Transmembrane helix</keyword>
<evidence type="ECO:0000256" key="7">
    <source>
        <dbReference type="RuleBase" id="RU000477"/>
    </source>
</evidence>
<dbReference type="Gene3D" id="1.20.1080.10">
    <property type="entry name" value="Glycerol uptake facilitator protein"/>
    <property type="match status" value="1"/>
</dbReference>
<evidence type="ECO:0000256" key="6">
    <source>
        <dbReference type="ARBA" id="ARBA00023136"/>
    </source>
</evidence>
<feature type="transmembrane region" description="Helical" evidence="9">
    <location>
        <begin position="125"/>
        <end position="147"/>
    </location>
</feature>
<evidence type="ECO:0000256" key="8">
    <source>
        <dbReference type="SAM" id="MobiDB-lite"/>
    </source>
</evidence>
<evidence type="ECO:0000256" key="1">
    <source>
        <dbReference type="ARBA" id="ARBA00004141"/>
    </source>
</evidence>
<organism evidence="10 11">
    <name type="scientific">Allomyces macrogynus (strain ATCC 38327)</name>
    <name type="common">Allomyces javanicus var. macrogynus</name>
    <dbReference type="NCBI Taxonomy" id="578462"/>
    <lineage>
        <taxon>Eukaryota</taxon>
        <taxon>Fungi</taxon>
        <taxon>Fungi incertae sedis</taxon>
        <taxon>Blastocladiomycota</taxon>
        <taxon>Blastocladiomycetes</taxon>
        <taxon>Blastocladiales</taxon>
        <taxon>Blastocladiaceae</taxon>
        <taxon>Allomyces</taxon>
    </lineage>
</organism>
<gene>
    <name evidence="10" type="ORF">AMAG_02931</name>
</gene>
<dbReference type="GO" id="GO:0005886">
    <property type="term" value="C:plasma membrane"/>
    <property type="evidence" value="ECO:0007669"/>
    <property type="project" value="TreeGrafter"/>
</dbReference>
<dbReference type="InterPro" id="IPR023271">
    <property type="entry name" value="Aquaporin-like"/>
</dbReference>
<accession>A0A0L0S3R3</accession>
<dbReference type="PANTHER" id="PTHR43829:SF9">
    <property type="entry name" value="AQUAPORIN-9"/>
    <property type="match status" value="1"/>
</dbReference>
<comment type="similarity">
    <text evidence="2 7">Belongs to the MIP/aquaporin (TC 1.A.8) family.</text>
</comment>
<dbReference type="Proteomes" id="UP000054350">
    <property type="component" value="Unassembled WGS sequence"/>
</dbReference>
<dbReference type="InterPro" id="IPR050363">
    <property type="entry name" value="MIP/Aquaporin"/>
</dbReference>